<dbReference type="Pfam" id="PF12728">
    <property type="entry name" value="HTH_17"/>
    <property type="match status" value="1"/>
</dbReference>
<reference evidence="3" key="1">
    <citation type="journal article" date="2019" name="Int. J. Syst. Evol. Microbiol.">
        <title>The Global Catalogue of Microorganisms (GCM) 10K type strain sequencing project: providing services to taxonomists for standard genome sequencing and annotation.</title>
        <authorList>
            <consortium name="The Broad Institute Genomics Platform"/>
            <consortium name="The Broad Institute Genome Sequencing Center for Infectious Disease"/>
            <person name="Wu L."/>
            <person name="Ma J."/>
        </authorList>
    </citation>
    <scope>NUCLEOTIDE SEQUENCE [LARGE SCALE GENOMIC DNA]</scope>
    <source>
        <strain evidence="3">JCM 3325</strain>
    </source>
</reference>
<dbReference type="Proteomes" id="UP001501231">
    <property type="component" value="Unassembled WGS sequence"/>
</dbReference>
<sequence length="63" mass="7598">MNANDRLWTITELAHYLRKPKSWVYDHYRELFPYYKVGQQVRFDPAEIRAALRAMNHTEDEAA</sequence>
<name>A0ABP5X0Y7_9ACTN</name>
<feature type="domain" description="Helix-turn-helix" evidence="1">
    <location>
        <begin position="9"/>
        <end position="54"/>
    </location>
</feature>
<comment type="caution">
    <text evidence="2">The sequence shown here is derived from an EMBL/GenBank/DDBJ whole genome shotgun (WGS) entry which is preliminary data.</text>
</comment>
<dbReference type="EMBL" id="BAAARW010000026">
    <property type="protein sequence ID" value="GAA2442067.1"/>
    <property type="molecule type" value="Genomic_DNA"/>
</dbReference>
<accession>A0ABP5X0Y7</accession>
<evidence type="ECO:0000313" key="3">
    <source>
        <dbReference type="Proteomes" id="UP001501231"/>
    </source>
</evidence>
<evidence type="ECO:0000313" key="2">
    <source>
        <dbReference type="EMBL" id="GAA2442067.1"/>
    </source>
</evidence>
<organism evidence="2 3">
    <name type="scientific">Actinomadura vinacea</name>
    <dbReference type="NCBI Taxonomy" id="115336"/>
    <lineage>
        <taxon>Bacteria</taxon>
        <taxon>Bacillati</taxon>
        <taxon>Actinomycetota</taxon>
        <taxon>Actinomycetes</taxon>
        <taxon>Streptosporangiales</taxon>
        <taxon>Thermomonosporaceae</taxon>
        <taxon>Actinomadura</taxon>
    </lineage>
</organism>
<keyword evidence="3" id="KW-1185">Reference proteome</keyword>
<dbReference type="InterPro" id="IPR041657">
    <property type="entry name" value="HTH_17"/>
</dbReference>
<evidence type="ECO:0000259" key="1">
    <source>
        <dbReference type="Pfam" id="PF12728"/>
    </source>
</evidence>
<proteinExistence type="predicted"/>
<gene>
    <name evidence="2" type="ORF">GCM10010191_67950</name>
</gene>
<protein>
    <recommendedName>
        <fullName evidence="1">Helix-turn-helix domain-containing protein</fullName>
    </recommendedName>
</protein>
<dbReference type="RefSeq" id="WP_344594559.1">
    <property type="nucleotide sequence ID" value="NZ_BAAARW010000026.1"/>
</dbReference>